<sequence length="52" mass="6177">MPFDYKSQETFIFHHLFSLLSHNSKIGREENKGLEIKLGDIRSSEWEIIKAR</sequence>
<evidence type="ECO:0000313" key="2">
    <source>
        <dbReference type="Proteomes" id="UP001420932"/>
    </source>
</evidence>
<evidence type="ECO:0000313" key="1">
    <source>
        <dbReference type="EMBL" id="KAK9092278.1"/>
    </source>
</evidence>
<proteinExistence type="predicted"/>
<reference evidence="1 2" key="1">
    <citation type="submission" date="2024-01" db="EMBL/GenBank/DDBJ databases">
        <title>Genome assemblies of Stephania.</title>
        <authorList>
            <person name="Yang L."/>
        </authorList>
    </citation>
    <scope>NUCLEOTIDE SEQUENCE [LARGE SCALE GENOMIC DNA]</scope>
    <source>
        <strain evidence="1">YNDBR</strain>
        <tissue evidence="1">Leaf</tissue>
    </source>
</reference>
<gene>
    <name evidence="1" type="ORF">Syun_027189</name>
</gene>
<name>A0AAP0HKU6_9MAGN</name>
<accession>A0AAP0HKU6</accession>
<dbReference type="AlphaFoldDB" id="A0AAP0HKU6"/>
<keyword evidence="2" id="KW-1185">Reference proteome</keyword>
<organism evidence="1 2">
    <name type="scientific">Stephania yunnanensis</name>
    <dbReference type="NCBI Taxonomy" id="152371"/>
    <lineage>
        <taxon>Eukaryota</taxon>
        <taxon>Viridiplantae</taxon>
        <taxon>Streptophyta</taxon>
        <taxon>Embryophyta</taxon>
        <taxon>Tracheophyta</taxon>
        <taxon>Spermatophyta</taxon>
        <taxon>Magnoliopsida</taxon>
        <taxon>Ranunculales</taxon>
        <taxon>Menispermaceae</taxon>
        <taxon>Menispermoideae</taxon>
        <taxon>Cissampelideae</taxon>
        <taxon>Stephania</taxon>
    </lineage>
</organism>
<dbReference type="EMBL" id="JBBNAF010000012">
    <property type="protein sequence ID" value="KAK9092278.1"/>
    <property type="molecule type" value="Genomic_DNA"/>
</dbReference>
<protein>
    <submittedName>
        <fullName evidence="1">Uncharacterized protein</fullName>
    </submittedName>
</protein>
<dbReference type="Proteomes" id="UP001420932">
    <property type="component" value="Unassembled WGS sequence"/>
</dbReference>
<comment type="caution">
    <text evidence="1">The sequence shown here is derived from an EMBL/GenBank/DDBJ whole genome shotgun (WGS) entry which is preliminary data.</text>
</comment>